<dbReference type="AlphaFoldDB" id="A0AA86VK80"/>
<dbReference type="Proteomes" id="UP001189624">
    <property type="component" value="Chromosome 8"/>
</dbReference>
<dbReference type="InterPro" id="IPR058866">
    <property type="entry name" value="GDPGP1_N"/>
</dbReference>
<keyword evidence="13" id="KW-1185">Reference proteome</keyword>
<evidence type="ECO:0000256" key="5">
    <source>
        <dbReference type="ARBA" id="ARBA00022679"/>
    </source>
</evidence>
<protein>
    <recommendedName>
        <fullName evidence="14">GDP-L-galactose phosphorylase 1</fullName>
    </recommendedName>
</protein>
<evidence type="ECO:0000256" key="6">
    <source>
        <dbReference type="ARBA" id="ARBA00022695"/>
    </source>
</evidence>
<evidence type="ECO:0000256" key="2">
    <source>
        <dbReference type="ARBA" id="ARBA00006451"/>
    </source>
</evidence>
<dbReference type="EMBL" id="OY731405">
    <property type="protein sequence ID" value="CAJ1971422.1"/>
    <property type="molecule type" value="Genomic_DNA"/>
</dbReference>
<dbReference type="PANTHER" id="PTHR20884:SF21">
    <property type="entry name" value="GDP-L-GALACTOSE PHOSPHORYLASE 1"/>
    <property type="match status" value="1"/>
</dbReference>
<dbReference type="PANTHER" id="PTHR20884">
    <property type="entry name" value="GDP-D-GLUCOSE PHOSPHORYLASE 1"/>
    <property type="match status" value="1"/>
</dbReference>
<evidence type="ECO:0000256" key="9">
    <source>
        <dbReference type="SAM" id="MobiDB-lite"/>
    </source>
</evidence>
<evidence type="ECO:0000313" key="12">
    <source>
        <dbReference type="EMBL" id="CAJ1971422.1"/>
    </source>
</evidence>
<keyword evidence="4" id="KW-0344">Guanine-nucleotide releasing factor</keyword>
<dbReference type="GO" id="GO:0005085">
    <property type="term" value="F:guanyl-nucleotide exchange factor activity"/>
    <property type="evidence" value="ECO:0007669"/>
    <property type="project" value="UniProtKB-KW"/>
</dbReference>
<evidence type="ECO:0000256" key="1">
    <source>
        <dbReference type="ARBA" id="ARBA00004496"/>
    </source>
</evidence>
<evidence type="ECO:0000313" key="13">
    <source>
        <dbReference type="Proteomes" id="UP001189624"/>
    </source>
</evidence>
<evidence type="ECO:0000256" key="4">
    <source>
        <dbReference type="ARBA" id="ARBA00022658"/>
    </source>
</evidence>
<comment type="subcellular location">
    <subcellularLocation>
        <location evidence="1">Cytoplasm</location>
    </subcellularLocation>
</comment>
<reference evidence="12" key="1">
    <citation type="submission" date="2023-10" db="EMBL/GenBank/DDBJ databases">
        <authorList>
            <person name="Domelevo Entfellner J.-B."/>
        </authorList>
    </citation>
    <scope>NUCLEOTIDE SEQUENCE</scope>
</reference>
<evidence type="ECO:0000256" key="7">
    <source>
        <dbReference type="ARBA" id="ARBA00022741"/>
    </source>
</evidence>
<sequence>MTRTRVHPEKRKRKKRRLGGNPGLKRCRHHGYSKILSLSHSCPNCTTGGLRKSRQPFAARWAWCAAFRRIKRVPTVVSNYQKDDAGDSTRPVGGCGRNCLKACCIPDAKLPLYAFKKVNGKDLSQRECGELPVAFLDSLLLGEWEDRMQRGLFRYDVTACETKVIPGEYGFVAQLNEGRHLKKRPTEFRVDKVLQPFDENKFNFTKVGQEEVLFQFEASDDGQVQFFPNAPVDVDNSPSFVAINVSPIEYGHVLLIPRIFDCLPQRIDRDSFLLALHMAVEADNPYFRLGYNSLGAFATINHLHFQAYYLALPFPIEKAPTKKIANLNGGVKISELLKYPVRGLVFEGGDTLEDLSNVVSDACICLQNNNIPFNVLISDCGKQVFLLPQCYAEKQALGEVNAELLDTQVNPAVWEISGHMVLKRKKDYDEASEGNAWRLLAEVSLSEERFQEVNDLIFEAIGSDELDDTVQCDKEVDAVNSSAHPTVVVAGSQECVVLQSRVLCIYLYMPLRIVHVEVDEITAHLSSVGDLGYHSA</sequence>
<dbReference type="GO" id="GO:0006006">
    <property type="term" value="P:glucose metabolic process"/>
    <property type="evidence" value="ECO:0007669"/>
    <property type="project" value="TreeGrafter"/>
</dbReference>
<dbReference type="GO" id="GO:0005737">
    <property type="term" value="C:cytoplasm"/>
    <property type="evidence" value="ECO:0007669"/>
    <property type="project" value="UniProtKB-SubCell"/>
</dbReference>
<evidence type="ECO:0000256" key="8">
    <source>
        <dbReference type="ARBA" id="ARBA00022801"/>
    </source>
</evidence>
<gene>
    <name evidence="12" type="ORF">AYBTSS11_LOCUS23423</name>
</gene>
<keyword evidence="3" id="KW-0963">Cytoplasm</keyword>
<keyword evidence="7" id="KW-0547">Nucleotide-binding</keyword>
<dbReference type="Pfam" id="PF26216">
    <property type="entry name" value="GDPGP1_C"/>
    <property type="match status" value="1"/>
</dbReference>
<dbReference type="InterPro" id="IPR058865">
    <property type="entry name" value="GDPGP1_C"/>
</dbReference>
<organism evidence="12 13">
    <name type="scientific">Sphenostylis stenocarpa</name>
    <dbReference type="NCBI Taxonomy" id="92480"/>
    <lineage>
        <taxon>Eukaryota</taxon>
        <taxon>Viridiplantae</taxon>
        <taxon>Streptophyta</taxon>
        <taxon>Embryophyta</taxon>
        <taxon>Tracheophyta</taxon>
        <taxon>Spermatophyta</taxon>
        <taxon>Magnoliopsida</taxon>
        <taxon>eudicotyledons</taxon>
        <taxon>Gunneridae</taxon>
        <taxon>Pentapetalae</taxon>
        <taxon>rosids</taxon>
        <taxon>fabids</taxon>
        <taxon>Fabales</taxon>
        <taxon>Fabaceae</taxon>
        <taxon>Papilionoideae</taxon>
        <taxon>50 kb inversion clade</taxon>
        <taxon>NPAAA clade</taxon>
        <taxon>indigoferoid/millettioid clade</taxon>
        <taxon>Phaseoleae</taxon>
        <taxon>Sphenostylis</taxon>
    </lineage>
</organism>
<evidence type="ECO:0000256" key="3">
    <source>
        <dbReference type="ARBA" id="ARBA00022490"/>
    </source>
</evidence>
<keyword evidence="6" id="KW-0548">Nucleotidyltransferase</keyword>
<accession>A0AA86VK80</accession>
<evidence type="ECO:0008006" key="14">
    <source>
        <dbReference type="Google" id="ProtNLM"/>
    </source>
</evidence>
<feature type="domain" description="GDPGP1-like N-terminal" evidence="11">
    <location>
        <begin position="136"/>
        <end position="308"/>
    </location>
</feature>
<feature type="domain" description="GDPGP1-like C-terminal" evidence="10">
    <location>
        <begin position="315"/>
        <end position="462"/>
    </location>
</feature>
<dbReference type="InterPro" id="IPR026506">
    <property type="entry name" value="GDPGP"/>
</dbReference>
<evidence type="ECO:0000259" key="10">
    <source>
        <dbReference type="Pfam" id="PF26216"/>
    </source>
</evidence>
<dbReference type="GO" id="GO:0080048">
    <property type="term" value="F:GDP-D-glucose phosphorylase activity"/>
    <property type="evidence" value="ECO:0007669"/>
    <property type="project" value="InterPro"/>
</dbReference>
<keyword evidence="5" id="KW-0808">Transferase</keyword>
<evidence type="ECO:0000259" key="11">
    <source>
        <dbReference type="Pfam" id="PF26217"/>
    </source>
</evidence>
<proteinExistence type="inferred from homology"/>
<feature type="compositionally biased region" description="Basic residues" evidence="9">
    <location>
        <begin position="1"/>
        <end position="18"/>
    </location>
</feature>
<keyword evidence="8" id="KW-0378">Hydrolase</keyword>
<comment type="similarity">
    <text evidence="2">Belongs to the GDPGP1 family.</text>
</comment>
<feature type="region of interest" description="Disordered" evidence="9">
    <location>
        <begin position="1"/>
        <end position="23"/>
    </location>
</feature>
<dbReference type="GO" id="GO:0000166">
    <property type="term" value="F:nucleotide binding"/>
    <property type="evidence" value="ECO:0007669"/>
    <property type="project" value="UniProtKB-KW"/>
</dbReference>
<dbReference type="Gramene" id="rna-AYBTSS11_LOCUS23423">
    <property type="protein sequence ID" value="CAJ1971422.1"/>
    <property type="gene ID" value="gene-AYBTSS11_LOCUS23423"/>
</dbReference>
<name>A0AA86VK80_9FABA</name>
<dbReference type="GO" id="GO:0016787">
    <property type="term" value="F:hydrolase activity"/>
    <property type="evidence" value="ECO:0007669"/>
    <property type="project" value="UniProtKB-KW"/>
</dbReference>
<dbReference type="Pfam" id="PF26217">
    <property type="entry name" value="GDPGP1_N"/>
    <property type="match status" value="1"/>
</dbReference>